<gene>
    <name evidence="2" type="ORF">J2T04_003901</name>
</gene>
<keyword evidence="3" id="KW-1185">Reference proteome</keyword>
<dbReference type="RefSeq" id="WP_306846225.1">
    <property type="nucleotide sequence ID" value="NZ_JAUSRL010000009.1"/>
</dbReference>
<protein>
    <recommendedName>
        <fullName evidence="4">Tox-ART-HYD1 domain-containing protein</fullName>
    </recommendedName>
</protein>
<proteinExistence type="predicted"/>
<organism evidence="2 3">
    <name type="scientific">Chryseobacterium lathyri</name>
    <dbReference type="NCBI Taxonomy" id="395933"/>
    <lineage>
        <taxon>Bacteria</taxon>
        <taxon>Pseudomonadati</taxon>
        <taxon>Bacteroidota</taxon>
        <taxon>Flavobacteriia</taxon>
        <taxon>Flavobacteriales</taxon>
        <taxon>Weeksellaceae</taxon>
        <taxon>Chryseobacterium group</taxon>
        <taxon>Chryseobacterium</taxon>
    </lineage>
</organism>
<feature type="compositionally biased region" description="Basic and acidic residues" evidence="1">
    <location>
        <begin position="1"/>
        <end position="10"/>
    </location>
</feature>
<evidence type="ECO:0000313" key="3">
    <source>
        <dbReference type="Proteomes" id="UP001235513"/>
    </source>
</evidence>
<name>A0ABT9SR98_9FLAO</name>
<evidence type="ECO:0000256" key="1">
    <source>
        <dbReference type="SAM" id="MobiDB-lite"/>
    </source>
</evidence>
<comment type="caution">
    <text evidence="2">The sequence shown here is derived from an EMBL/GenBank/DDBJ whole genome shotgun (WGS) entry which is preliminary data.</text>
</comment>
<accession>A0ABT9SR98</accession>
<sequence>MSKLSFEIHNHPRGTLPNSGDMSSASSLDIANGRYPRHFVISSDGNPKRLYEYNRFNVDGKTTNNIFYPGNSNIKNKGMIITGNLNLKSLER</sequence>
<dbReference type="EMBL" id="JAUSRL010000009">
    <property type="protein sequence ID" value="MDP9961973.1"/>
    <property type="molecule type" value="Genomic_DNA"/>
</dbReference>
<dbReference type="Proteomes" id="UP001235513">
    <property type="component" value="Unassembled WGS sequence"/>
</dbReference>
<evidence type="ECO:0000313" key="2">
    <source>
        <dbReference type="EMBL" id="MDP9961973.1"/>
    </source>
</evidence>
<reference evidence="2 3" key="1">
    <citation type="submission" date="2023-07" db="EMBL/GenBank/DDBJ databases">
        <title>Sorghum-associated microbial communities from plants grown in Nebraska, USA.</title>
        <authorList>
            <person name="Schachtman D."/>
        </authorList>
    </citation>
    <scope>NUCLEOTIDE SEQUENCE [LARGE SCALE GENOMIC DNA]</scope>
    <source>
        <strain evidence="2 3">CC351</strain>
    </source>
</reference>
<feature type="compositionally biased region" description="Polar residues" evidence="1">
    <location>
        <begin position="16"/>
        <end position="27"/>
    </location>
</feature>
<feature type="region of interest" description="Disordered" evidence="1">
    <location>
        <begin position="1"/>
        <end position="27"/>
    </location>
</feature>
<evidence type="ECO:0008006" key="4">
    <source>
        <dbReference type="Google" id="ProtNLM"/>
    </source>
</evidence>